<dbReference type="Proteomes" id="UP001151760">
    <property type="component" value="Unassembled WGS sequence"/>
</dbReference>
<sequence>MSNMSEDIQYAGSDTRPPMLDKTDFESWQQRIRKDKKDKKKKNQSKTDKKRKSQEKNFLKPFEEGEIHDDSVLYNDGCIKDCMEKNLEDDAGEILGVHSQGD</sequence>
<name>A0ABQ5GD45_9ASTR</name>
<feature type="compositionally biased region" description="Basic and acidic residues" evidence="1">
    <location>
        <begin position="54"/>
        <end position="65"/>
    </location>
</feature>
<gene>
    <name evidence="2" type="ORF">Tco_1032605</name>
</gene>
<reference evidence="2" key="2">
    <citation type="submission" date="2022-01" db="EMBL/GenBank/DDBJ databases">
        <authorList>
            <person name="Yamashiro T."/>
            <person name="Shiraishi A."/>
            <person name="Satake H."/>
            <person name="Nakayama K."/>
        </authorList>
    </citation>
    <scope>NUCLEOTIDE SEQUENCE</scope>
</reference>
<evidence type="ECO:0000313" key="3">
    <source>
        <dbReference type="Proteomes" id="UP001151760"/>
    </source>
</evidence>
<feature type="compositionally biased region" description="Basic residues" evidence="1">
    <location>
        <begin position="31"/>
        <end position="53"/>
    </location>
</feature>
<organism evidence="2 3">
    <name type="scientific">Tanacetum coccineum</name>
    <dbReference type="NCBI Taxonomy" id="301880"/>
    <lineage>
        <taxon>Eukaryota</taxon>
        <taxon>Viridiplantae</taxon>
        <taxon>Streptophyta</taxon>
        <taxon>Embryophyta</taxon>
        <taxon>Tracheophyta</taxon>
        <taxon>Spermatophyta</taxon>
        <taxon>Magnoliopsida</taxon>
        <taxon>eudicotyledons</taxon>
        <taxon>Gunneridae</taxon>
        <taxon>Pentapetalae</taxon>
        <taxon>asterids</taxon>
        <taxon>campanulids</taxon>
        <taxon>Asterales</taxon>
        <taxon>Asteraceae</taxon>
        <taxon>Asteroideae</taxon>
        <taxon>Anthemideae</taxon>
        <taxon>Anthemidinae</taxon>
        <taxon>Tanacetum</taxon>
    </lineage>
</organism>
<keyword evidence="3" id="KW-1185">Reference proteome</keyword>
<feature type="region of interest" description="Disordered" evidence="1">
    <location>
        <begin position="1"/>
        <end position="65"/>
    </location>
</feature>
<dbReference type="EMBL" id="BQNB010018340">
    <property type="protein sequence ID" value="GJT73319.1"/>
    <property type="molecule type" value="Genomic_DNA"/>
</dbReference>
<comment type="caution">
    <text evidence="2">The sequence shown here is derived from an EMBL/GenBank/DDBJ whole genome shotgun (WGS) entry which is preliminary data.</text>
</comment>
<accession>A0ABQ5GD45</accession>
<evidence type="ECO:0000256" key="1">
    <source>
        <dbReference type="SAM" id="MobiDB-lite"/>
    </source>
</evidence>
<proteinExistence type="predicted"/>
<reference evidence="2" key="1">
    <citation type="journal article" date="2022" name="Int. J. Mol. Sci.">
        <title>Draft Genome of Tanacetum Coccineum: Genomic Comparison of Closely Related Tanacetum-Family Plants.</title>
        <authorList>
            <person name="Yamashiro T."/>
            <person name="Shiraishi A."/>
            <person name="Nakayama K."/>
            <person name="Satake H."/>
        </authorList>
    </citation>
    <scope>NUCLEOTIDE SEQUENCE</scope>
</reference>
<evidence type="ECO:0000313" key="2">
    <source>
        <dbReference type="EMBL" id="GJT73319.1"/>
    </source>
</evidence>
<protein>
    <submittedName>
        <fullName evidence="2">Uncharacterized protein</fullName>
    </submittedName>
</protein>
<feature type="non-terminal residue" evidence="2">
    <location>
        <position position="102"/>
    </location>
</feature>